<dbReference type="GO" id="GO:0004413">
    <property type="term" value="F:homoserine kinase activity"/>
    <property type="evidence" value="ECO:0007669"/>
    <property type="project" value="TreeGrafter"/>
</dbReference>
<dbReference type="AlphaFoldDB" id="A0A511V8E5"/>
<reference evidence="3 4" key="1">
    <citation type="submission" date="2019-07" db="EMBL/GenBank/DDBJ databases">
        <title>Whole genome shotgun sequence of Aneurinibacillus danicus NBRC 102444.</title>
        <authorList>
            <person name="Hosoyama A."/>
            <person name="Uohara A."/>
            <person name="Ohji S."/>
            <person name="Ichikawa N."/>
        </authorList>
    </citation>
    <scope>NUCLEOTIDE SEQUENCE [LARGE SCALE GENOMIC DNA]</scope>
    <source>
        <strain evidence="3 4">NBRC 102444</strain>
    </source>
</reference>
<evidence type="ECO:0000256" key="1">
    <source>
        <dbReference type="ARBA" id="ARBA00038240"/>
    </source>
</evidence>
<protein>
    <submittedName>
        <fullName evidence="3">Aminoglycoside phosphotransferase</fullName>
    </submittedName>
</protein>
<dbReference type="PANTHER" id="PTHR21064">
    <property type="entry name" value="AMINOGLYCOSIDE PHOSPHOTRANSFERASE DOMAIN-CONTAINING PROTEIN-RELATED"/>
    <property type="match status" value="1"/>
</dbReference>
<dbReference type="Gene3D" id="1.10.510.10">
    <property type="entry name" value="Transferase(Phosphotransferase) domain 1"/>
    <property type="match status" value="1"/>
</dbReference>
<dbReference type="GO" id="GO:0009088">
    <property type="term" value="P:threonine biosynthetic process"/>
    <property type="evidence" value="ECO:0007669"/>
    <property type="project" value="TreeGrafter"/>
</dbReference>
<gene>
    <name evidence="3" type="ORF">ADA01nite_26760</name>
</gene>
<comment type="similarity">
    <text evidence="1">Belongs to the pseudomonas-type ThrB family.</text>
</comment>
<dbReference type="Proteomes" id="UP000321157">
    <property type="component" value="Unassembled WGS sequence"/>
</dbReference>
<dbReference type="RefSeq" id="WP_146810638.1">
    <property type="nucleotide sequence ID" value="NZ_BJXX01000121.1"/>
</dbReference>
<feature type="domain" description="Aminoglycoside phosphotransferase" evidence="2">
    <location>
        <begin position="42"/>
        <end position="281"/>
    </location>
</feature>
<dbReference type="Pfam" id="PF01636">
    <property type="entry name" value="APH"/>
    <property type="match status" value="1"/>
</dbReference>
<evidence type="ECO:0000313" key="3">
    <source>
        <dbReference type="EMBL" id="GEN35216.1"/>
    </source>
</evidence>
<dbReference type="Gene3D" id="3.30.200.70">
    <property type="match status" value="1"/>
</dbReference>
<organism evidence="3 4">
    <name type="scientific">Aneurinibacillus danicus</name>
    <dbReference type="NCBI Taxonomy" id="267746"/>
    <lineage>
        <taxon>Bacteria</taxon>
        <taxon>Bacillati</taxon>
        <taxon>Bacillota</taxon>
        <taxon>Bacilli</taxon>
        <taxon>Bacillales</taxon>
        <taxon>Paenibacillaceae</taxon>
        <taxon>Aneurinibacillus group</taxon>
        <taxon>Aneurinibacillus</taxon>
    </lineage>
</organism>
<sequence>MNAMNEPSNYDPLEFYHHLAKEALGKYSVSSHATVRLLNYSENITYLVENTDNPMRTILRLNRPGYHSKKELEAELIWIKAILESSTIVVPEPIAGINGEYVQVIATDKLGNPYHCVMFSFLAGNAPDEENEQGLVLEFEKLGEITALLHNQSQEWIGSNPINRPTWDFETMLGTKPKWGRWQDGIAVTPDRKILFQKVSKIIKKRLTRFGKSSDRFGLIHADLRLANLLVEDGIIKVIDFDDCGFSWYLYDLATALSFIEHKEYVPDLIQAWLSGYKKIRSISVEEEAEIPTFIMLRRLLLVAWIGSHIDNDTAKSLGAEFTDQTVGLAEKYLYQFG</sequence>
<dbReference type="SUPFAM" id="SSF56112">
    <property type="entry name" value="Protein kinase-like (PK-like)"/>
    <property type="match status" value="1"/>
</dbReference>
<proteinExistence type="inferred from homology"/>
<keyword evidence="3" id="KW-0808">Transferase</keyword>
<dbReference type="InterPro" id="IPR011009">
    <property type="entry name" value="Kinase-like_dom_sf"/>
</dbReference>
<keyword evidence="4" id="KW-1185">Reference proteome</keyword>
<dbReference type="EMBL" id="BJXX01000121">
    <property type="protein sequence ID" value="GEN35216.1"/>
    <property type="molecule type" value="Genomic_DNA"/>
</dbReference>
<dbReference type="InterPro" id="IPR002575">
    <property type="entry name" value="Aminoglycoside_PTrfase"/>
</dbReference>
<name>A0A511V8E5_9BACL</name>
<dbReference type="OrthoDB" id="4030632at2"/>
<evidence type="ECO:0000259" key="2">
    <source>
        <dbReference type="Pfam" id="PF01636"/>
    </source>
</evidence>
<dbReference type="PANTHER" id="PTHR21064:SF6">
    <property type="entry name" value="AMINOGLYCOSIDE PHOSPHOTRANSFERASE DOMAIN-CONTAINING PROTEIN"/>
    <property type="match status" value="1"/>
</dbReference>
<dbReference type="InterPro" id="IPR050249">
    <property type="entry name" value="Pseudomonas-type_ThrB"/>
</dbReference>
<accession>A0A511V8E5</accession>
<dbReference type="Gene3D" id="1.20.1270.170">
    <property type="match status" value="1"/>
</dbReference>
<evidence type="ECO:0000313" key="4">
    <source>
        <dbReference type="Proteomes" id="UP000321157"/>
    </source>
</evidence>
<comment type="caution">
    <text evidence="3">The sequence shown here is derived from an EMBL/GenBank/DDBJ whole genome shotgun (WGS) entry which is preliminary data.</text>
</comment>